<feature type="compositionally biased region" description="Polar residues" evidence="2">
    <location>
        <begin position="1500"/>
        <end position="1511"/>
    </location>
</feature>
<dbReference type="Proteomes" id="UP000184447">
    <property type="component" value="Unassembled WGS sequence"/>
</dbReference>
<feature type="region of interest" description="Disordered" evidence="2">
    <location>
        <begin position="444"/>
        <end position="506"/>
    </location>
</feature>
<feature type="compositionally biased region" description="Basic and acidic residues" evidence="2">
    <location>
        <begin position="1115"/>
        <end position="1126"/>
    </location>
</feature>
<proteinExistence type="predicted"/>
<feature type="compositionally biased region" description="Basic and acidic residues" evidence="2">
    <location>
        <begin position="1512"/>
        <end position="1522"/>
    </location>
</feature>
<feature type="compositionally biased region" description="Basic and acidic residues" evidence="2">
    <location>
        <begin position="1140"/>
        <end position="1153"/>
    </location>
</feature>
<feature type="compositionally biased region" description="Basic and acidic residues" evidence="2">
    <location>
        <begin position="1015"/>
        <end position="1036"/>
    </location>
</feature>
<feature type="compositionally biased region" description="Basic and acidic residues" evidence="2">
    <location>
        <begin position="623"/>
        <end position="642"/>
    </location>
</feature>
<feature type="region of interest" description="Disordered" evidence="2">
    <location>
        <begin position="1497"/>
        <end position="1555"/>
    </location>
</feature>
<feature type="coiled-coil region" evidence="1">
    <location>
        <begin position="1188"/>
        <end position="1228"/>
    </location>
</feature>
<evidence type="ECO:0000313" key="5">
    <source>
        <dbReference type="Proteomes" id="UP000184447"/>
    </source>
</evidence>
<name>A0A1M5QFY0_9CLOT</name>
<feature type="compositionally biased region" description="Acidic residues" evidence="2">
    <location>
        <begin position="1038"/>
        <end position="1114"/>
    </location>
</feature>
<dbReference type="EMBL" id="FQXM01000002">
    <property type="protein sequence ID" value="SHH12972.1"/>
    <property type="molecule type" value="Genomic_DNA"/>
</dbReference>
<organism evidence="4 5">
    <name type="scientific">Clostridium grantii DSM 8605</name>
    <dbReference type="NCBI Taxonomy" id="1121316"/>
    <lineage>
        <taxon>Bacteria</taxon>
        <taxon>Bacillati</taxon>
        <taxon>Bacillota</taxon>
        <taxon>Clostridia</taxon>
        <taxon>Eubacteriales</taxon>
        <taxon>Clostridiaceae</taxon>
        <taxon>Clostridium</taxon>
    </lineage>
</organism>
<protein>
    <submittedName>
        <fullName evidence="4">Uncharacterized protein</fullName>
    </submittedName>
</protein>
<keyword evidence="3" id="KW-1133">Transmembrane helix</keyword>
<reference evidence="4 5" key="1">
    <citation type="submission" date="2016-11" db="EMBL/GenBank/DDBJ databases">
        <authorList>
            <person name="Jaros S."/>
            <person name="Januszkiewicz K."/>
            <person name="Wedrychowicz H."/>
        </authorList>
    </citation>
    <scope>NUCLEOTIDE SEQUENCE [LARGE SCALE GENOMIC DNA]</scope>
    <source>
        <strain evidence="4 5">DSM 8605</strain>
    </source>
</reference>
<feature type="transmembrane region" description="Helical" evidence="3">
    <location>
        <begin position="36"/>
        <end position="56"/>
    </location>
</feature>
<dbReference type="PANTHER" id="PTHR31248:SF2">
    <property type="entry name" value="DOMAIN PROTEIN, PUTATIVE (AFU_ORTHOLOGUE AFUA_5G04290)-RELATED"/>
    <property type="match status" value="1"/>
</dbReference>
<sequence>MDVYSDFYDKFRDVGGEKDMKRIKNRRSKIMRRTGLFFMFFFITNIIFCLSSVAFAEDAERQVLSKVGAQVSGFDVEEIDGSEFGISGKVYGGATSNVVIELSTKINEDEKKKVKSALLDGIVSEAVQDGEVEVLKKFKQNINEYEVSVYEIEDYEYGYIIAWSLDFPENYSLVAVLGSDLNSARSEVESIYKTMISEMVNVGIVQDKGTIIIPDEDTAAGIEEENVSQESDKTIDGALIQGEPLDEPIEVCNTVNIAAVQNGPTNPTTFTINESHLLTYIKNYHYNYGQGAPAGTIGLIDSSGNTYGPWEVTIYGELYWEVSPNIILPAETYTIIDSDPSTWSQNSESGGRGMSTVMSTPNFNTIGEDTNEQKKNDDIYIDDLREEAPINNQSQGGVASIGIIPGPENTTESVVGVVVPGVVGVAISVVAGIASGIPPVGGGGMSNPISNNPTPTSGNSKGNSGSNSNELDNKTGNIYNPDKNNSDFKDQDIEKNGNTLKDDVNNVSEVGDVSNISQASVYDFRKNKNNVGIDTSDLEPKSSVENNNEMENEYGIDGFNENGYDKDGFDSRGFDENGYDKDGFNIEGRDKDSFDREGYDLAGYNKKGFDKNGVDRQGYNSRGLDKDGYDREGYDSRGYDKEGFNKQGFDKDGYMADGYNSRAMDREGYYRDGFNTLGYDKEGFNRNGFNGRGYDREGFNQQGYDNNGFNREGYNSNGYDRQGYNSEGYDKFGFDKQGIDKEGYNKEGFDNEGYNREGYDSQGFNKDGYDSQGYDIQGLNKDGFDKEGFDINGLNKEGYDRHGFDKNGYDKEGFNEKGFNNEGYDREGFNAEGFDKNGFDREGFNSEGYDSEGFDREGFDKEGYGRDGYDKDGYNRSGYDKFGVHKDYKKKHEISLADWNKQVKEIQDQISALDKAINDKQARINKLKGFMKQDDNVNGEGSPFDVDTNSSCTYTPTEKDIDVHGTELNGPIANIKEGSTNPFDFTDEAPNYNDEINKLQKEINELKGLKKERMDALKELQDKKPKLPEGEEKPETPEIPEEQEMPDEIEDSELPEEQEMPENSEDSEEMEYPEEQEEQGEPEYPEEQEEPEYPEETEEPNESDLPNEPDESEEQQEKQDTDKLETADDSELEVPEEYDGFPKDGEEKTLIGATDGREYNLKYDRKTGEWINTESGNPFDPDKFEKWQEDLAEDKRRVAEDIEKMQNREDAESERMKFILQLEQAKKAAERNGLTGDEDGRGDVAGELGKILNDITEGKGYDEDKVNQIKKIIKNRINGKTIGKDDYVPFEEEDWWKDTSTMKDSLNKTYKEVVTGTKEDGSMSVLGMGARILIAVGTSGQSEYVLTVAEGMEIVKDGVEKDKSYTEIMTDVVIKVVVDEGAGRIVEGGLGVVVKGAGIVGESAGFIAKEFCPGLTKSAGEIAEKIILTAKKGNIKFSGKLGLIDEKAAKAAVKQIEKQLSELGEQGAKASTKTSTKVIGSNGDDIAENVLKSKGKNNIDVDNSTVNPKQKTTMDSDIEVKKSTKAGSNVDELEVKNNKQTSSTEEPEINKKKEDFYKQHEKKDFDTKTIDETDAEYKKYLEDIEARKNKIIDKAQNKDITKEDILEIKSDPGTMRDVKTTPEEVRKEINKAMNEKIYKPSYDEVREKAVQKLGGNLKDYKVQSVRTPGKKYTLADLNTDNDIVLMKKVMGPDGKLKWEEVPADKWKNDYFEAYGKNTNVLKDGKFDVEMAKGKYKNVDWDSMDDAAKLKKWAEIHGETPTDVFDPEAAVDFSKQNKGILRGTDVSEESILKINNETGTLVDAEGLGKMEQYKVTHYWDKGDVVSQKEALIQLEKMSDLSKSIEGKYNDMIRTGKIDSRYSIKPMSKEMNEGLKIIKNNNLSPTRRDFELRKLGFDGPVDFADKLSIRLEFLKTLKFK</sequence>
<feature type="compositionally biased region" description="Polar residues" evidence="2">
    <location>
        <begin position="447"/>
        <end position="456"/>
    </location>
</feature>
<keyword evidence="3" id="KW-0472">Membrane</keyword>
<keyword evidence="1" id="KW-0175">Coiled coil</keyword>
<gene>
    <name evidence="4" type="ORF">SAMN02745207_00070</name>
</gene>
<evidence type="ECO:0000256" key="1">
    <source>
        <dbReference type="SAM" id="Coils"/>
    </source>
</evidence>
<evidence type="ECO:0000256" key="3">
    <source>
        <dbReference type="SAM" id="Phobius"/>
    </source>
</evidence>
<dbReference type="STRING" id="1121316.SAMN02745207_00070"/>
<feature type="compositionally biased region" description="Acidic residues" evidence="2">
    <location>
        <begin position="1127"/>
        <end position="1139"/>
    </location>
</feature>
<keyword evidence="3" id="KW-0812">Transmembrane</keyword>
<feature type="coiled-coil region" evidence="1">
    <location>
        <begin position="889"/>
        <end position="923"/>
    </location>
</feature>
<accession>A0A1M5QFY0</accession>
<dbReference type="PANTHER" id="PTHR31248">
    <property type="entry name" value="DOMAIN PROTEIN, PUTATIVE (AFU_ORTHOLOGUE AFUA_5G04290)-RELATED"/>
    <property type="match status" value="1"/>
</dbReference>
<keyword evidence="5" id="KW-1185">Reference proteome</keyword>
<evidence type="ECO:0000313" key="4">
    <source>
        <dbReference type="EMBL" id="SHH12972.1"/>
    </source>
</evidence>
<feature type="region of interest" description="Disordered" evidence="2">
    <location>
        <begin position="1015"/>
        <end position="1153"/>
    </location>
</feature>
<feature type="region of interest" description="Disordered" evidence="2">
    <location>
        <begin position="613"/>
        <end position="642"/>
    </location>
</feature>
<feature type="compositionally biased region" description="Basic and acidic residues" evidence="2">
    <location>
        <begin position="484"/>
        <end position="504"/>
    </location>
</feature>
<feature type="compositionally biased region" description="Low complexity" evidence="2">
    <location>
        <begin position="457"/>
        <end position="469"/>
    </location>
</feature>
<evidence type="ECO:0000256" key="2">
    <source>
        <dbReference type="SAM" id="MobiDB-lite"/>
    </source>
</evidence>